<keyword evidence="2" id="KW-1185">Reference proteome</keyword>
<accession>A0AA39K6U6</accession>
<dbReference type="AlphaFoldDB" id="A0AA39K6U6"/>
<dbReference type="Proteomes" id="UP001175226">
    <property type="component" value="Unassembled WGS sequence"/>
</dbReference>
<sequence length="117" mass="13401">MVIISSSITIARTKTILRPLVPMMQTPKLPLVLVRYSYMQGRPKGGSQFTLFLVSKNMPRAPAKQVREKLQFHMQCGEHECLPVFCHSIPNPSTRLNQKNISRTGTVYHKLRLKILK</sequence>
<organism evidence="1 2">
    <name type="scientific">Armillaria borealis</name>
    <dbReference type="NCBI Taxonomy" id="47425"/>
    <lineage>
        <taxon>Eukaryota</taxon>
        <taxon>Fungi</taxon>
        <taxon>Dikarya</taxon>
        <taxon>Basidiomycota</taxon>
        <taxon>Agaricomycotina</taxon>
        <taxon>Agaricomycetes</taxon>
        <taxon>Agaricomycetidae</taxon>
        <taxon>Agaricales</taxon>
        <taxon>Marasmiineae</taxon>
        <taxon>Physalacriaceae</taxon>
        <taxon>Armillaria</taxon>
    </lineage>
</organism>
<name>A0AA39K6U6_9AGAR</name>
<evidence type="ECO:0000313" key="2">
    <source>
        <dbReference type="Proteomes" id="UP001175226"/>
    </source>
</evidence>
<dbReference type="EMBL" id="JAUEPT010000002">
    <property type="protein sequence ID" value="KAK0454299.1"/>
    <property type="molecule type" value="Genomic_DNA"/>
</dbReference>
<comment type="caution">
    <text evidence="1">The sequence shown here is derived from an EMBL/GenBank/DDBJ whole genome shotgun (WGS) entry which is preliminary data.</text>
</comment>
<evidence type="ECO:0000313" key="1">
    <source>
        <dbReference type="EMBL" id="KAK0454299.1"/>
    </source>
</evidence>
<protein>
    <submittedName>
        <fullName evidence="1">Uncharacterized protein</fullName>
    </submittedName>
</protein>
<reference evidence="1" key="1">
    <citation type="submission" date="2023-06" db="EMBL/GenBank/DDBJ databases">
        <authorList>
            <consortium name="Lawrence Berkeley National Laboratory"/>
            <person name="Ahrendt S."/>
            <person name="Sahu N."/>
            <person name="Indic B."/>
            <person name="Wong-Bajracharya J."/>
            <person name="Merenyi Z."/>
            <person name="Ke H.-M."/>
            <person name="Monk M."/>
            <person name="Kocsube S."/>
            <person name="Drula E."/>
            <person name="Lipzen A."/>
            <person name="Balint B."/>
            <person name="Henrissat B."/>
            <person name="Andreopoulos B."/>
            <person name="Martin F.M."/>
            <person name="Harder C.B."/>
            <person name="Rigling D."/>
            <person name="Ford K.L."/>
            <person name="Foster G.D."/>
            <person name="Pangilinan J."/>
            <person name="Papanicolaou A."/>
            <person name="Barry K."/>
            <person name="LaButti K."/>
            <person name="Viragh M."/>
            <person name="Koriabine M."/>
            <person name="Yan M."/>
            <person name="Riley R."/>
            <person name="Champramary S."/>
            <person name="Plett K.L."/>
            <person name="Tsai I.J."/>
            <person name="Slot J."/>
            <person name="Sipos G."/>
            <person name="Plett J."/>
            <person name="Nagy L.G."/>
            <person name="Grigoriev I.V."/>
        </authorList>
    </citation>
    <scope>NUCLEOTIDE SEQUENCE</scope>
    <source>
        <strain evidence="1">FPL87.14</strain>
    </source>
</reference>
<gene>
    <name evidence="1" type="ORF">EV421DRAFT_409490</name>
</gene>
<proteinExistence type="predicted"/>